<feature type="DNA-binding region" description="H-T-H motif" evidence="4">
    <location>
        <begin position="41"/>
        <end position="60"/>
    </location>
</feature>
<dbReference type="RefSeq" id="WP_162490968.1">
    <property type="nucleotide sequence ID" value="NZ_CWKH01000003.1"/>
</dbReference>
<protein>
    <submittedName>
        <fullName evidence="6">TetR family transcriptional regulator</fullName>
    </submittedName>
</protein>
<dbReference type="GO" id="GO:0000976">
    <property type="term" value="F:transcription cis-regulatory region binding"/>
    <property type="evidence" value="ECO:0007669"/>
    <property type="project" value="TreeGrafter"/>
</dbReference>
<dbReference type="GO" id="GO:0003700">
    <property type="term" value="F:DNA-binding transcription factor activity"/>
    <property type="evidence" value="ECO:0007669"/>
    <property type="project" value="TreeGrafter"/>
</dbReference>
<dbReference type="SUPFAM" id="SSF46689">
    <property type="entry name" value="Homeodomain-like"/>
    <property type="match status" value="1"/>
</dbReference>
<evidence type="ECO:0000259" key="5">
    <source>
        <dbReference type="PROSITE" id="PS50977"/>
    </source>
</evidence>
<dbReference type="InterPro" id="IPR050109">
    <property type="entry name" value="HTH-type_TetR-like_transc_reg"/>
</dbReference>
<dbReference type="InterPro" id="IPR009057">
    <property type="entry name" value="Homeodomain-like_sf"/>
</dbReference>
<dbReference type="Pfam" id="PF13305">
    <property type="entry name" value="TetR_C_33"/>
    <property type="match status" value="1"/>
</dbReference>
<evidence type="ECO:0000256" key="3">
    <source>
        <dbReference type="ARBA" id="ARBA00023163"/>
    </source>
</evidence>
<keyword evidence="3" id="KW-0804">Transcription</keyword>
<keyword evidence="1" id="KW-0805">Transcription regulation</keyword>
<sequence>MGIQPCKRRRAPRGSGELLRDEILDATTELLLETGHAKAVSIRSVAQRVGVTSPSIYLHFADKDALLDAVCSRYFEKLDEEMQRAAAAHSSTIEVLRAQGHAYVNFARRTPELYRLATMGEGRPGSDVDTTLNSSAFQHMRAAMEALIAEGVYPPGDATMLALELWTAAHGVAAILIAKPYLPWGNVEEFTDRVLRAVCTGQIVSGIIGADLEPAETIARLQELAGEYADGGRS</sequence>
<dbReference type="InterPro" id="IPR025996">
    <property type="entry name" value="MT1864/Rv1816-like_C"/>
</dbReference>
<dbReference type="AlphaFoldDB" id="A0A0H5SA81"/>
<feature type="domain" description="HTH tetR-type" evidence="5">
    <location>
        <begin position="17"/>
        <end position="78"/>
    </location>
</feature>
<dbReference type="Gene3D" id="1.10.357.10">
    <property type="entry name" value="Tetracycline Repressor, domain 2"/>
    <property type="match status" value="1"/>
</dbReference>
<dbReference type="PANTHER" id="PTHR30055:SF212">
    <property type="entry name" value="TETR-FAMILY FAMILY TRANSCRIPTIONAL REGULATOR"/>
    <property type="match status" value="1"/>
</dbReference>
<dbReference type="EMBL" id="CWKH01000003">
    <property type="protein sequence ID" value="CRZ18254.1"/>
    <property type="molecule type" value="Genomic_DNA"/>
</dbReference>
<evidence type="ECO:0000313" key="6">
    <source>
        <dbReference type="EMBL" id="CRZ18254.1"/>
    </source>
</evidence>
<dbReference type="InterPro" id="IPR036271">
    <property type="entry name" value="Tet_transcr_reg_TetR-rel_C_sf"/>
</dbReference>
<dbReference type="PROSITE" id="PS50977">
    <property type="entry name" value="HTH_TETR_2"/>
    <property type="match status" value="1"/>
</dbReference>
<evidence type="ECO:0000256" key="2">
    <source>
        <dbReference type="ARBA" id="ARBA00023125"/>
    </source>
</evidence>
<dbReference type="Proteomes" id="UP000199147">
    <property type="component" value="Unassembled WGS sequence"/>
</dbReference>
<proteinExistence type="predicted"/>
<evidence type="ECO:0000256" key="1">
    <source>
        <dbReference type="ARBA" id="ARBA00023015"/>
    </source>
</evidence>
<dbReference type="SUPFAM" id="SSF48498">
    <property type="entry name" value="Tetracyclin repressor-like, C-terminal domain"/>
    <property type="match status" value="1"/>
</dbReference>
<evidence type="ECO:0000313" key="7">
    <source>
        <dbReference type="Proteomes" id="UP000199147"/>
    </source>
</evidence>
<evidence type="ECO:0000256" key="4">
    <source>
        <dbReference type="PROSITE-ProRule" id="PRU00335"/>
    </source>
</evidence>
<organism evidence="6 7">
    <name type="scientific">Mycolicibacterium neworleansense</name>
    <dbReference type="NCBI Taxonomy" id="146018"/>
    <lineage>
        <taxon>Bacteria</taxon>
        <taxon>Bacillati</taxon>
        <taxon>Actinomycetota</taxon>
        <taxon>Actinomycetes</taxon>
        <taxon>Mycobacteriales</taxon>
        <taxon>Mycobacteriaceae</taxon>
        <taxon>Mycolicibacterium</taxon>
    </lineage>
</organism>
<name>A0A0H5SA81_9MYCO</name>
<accession>A0A0H5SA81</accession>
<reference evidence="7" key="1">
    <citation type="submission" date="2015-07" db="EMBL/GenBank/DDBJ databases">
        <authorList>
            <person name="Urmite Genomes"/>
        </authorList>
    </citation>
    <scope>NUCLEOTIDE SEQUENCE [LARGE SCALE GENOMIC DNA]</scope>
    <source>
        <strain evidence="7">type strain: ATCC 49404</strain>
    </source>
</reference>
<gene>
    <name evidence="6" type="ORF">BN2156_05155</name>
</gene>
<dbReference type="PANTHER" id="PTHR30055">
    <property type="entry name" value="HTH-TYPE TRANSCRIPTIONAL REGULATOR RUTR"/>
    <property type="match status" value="1"/>
</dbReference>
<dbReference type="Pfam" id="PF00440">
    <property type="entry name" value="TetR_N"/>
    <property type="match status" value="1"/>
</dbReference>
<keyword evidence="2 4" id="KW-0238">DNA-binding</keyword>
<keyword evidence="7" id="KW-1185">Reference proteome</keyword>
<dbReference type="STRING" id="146018.BN2156_05155"/>
<dbReference type="InterPro" id="IPR001647">
    <property type="entry name" value="HTH_TetR"/>
</dbReference>